<dbReference type="PROSITE" id="PS01264">
    <property type="entry name" value="TBOX_2"/>
    <property type="match status" value="1"/>
</dbReference>
<keyword evidence="2" id="KW-0805">Transcription regulation</keyword>
<feature type="compositionally biased region" description="Basic and acidic residues" evidence="7">
    <location>
        <begin position="36"/>
        <end position="45"/>
    </location>
</feature>
<dbReference type="PRINTS" id="PR00937">
    <property type="entry name" value="TBOX"/>
</dbReference>
<dbReference type="Gene3D" id="2.60.40.820">
    <property type="entry name" value="Transcription factor, T-box"/>
    <property type="match status" value="1"/>
</dbReference>
<evidence type="ECO:0000256" key="2">
    <source>
        <dbReference type="ARBA" id="ARBA00023015"/>
    </source>
</evidence>
<accession>K1QPM6</accession>
<dbReference type="InParanoid" id="K1QPM6"/>
<dbReference type="InterPro" id="IPR008967">
    <property type="entry name" value="p53-like_TF_DNA-bd_sf"/>
</dbReference>
<evidence type="ECO:0000256" key="5">
    <source>
        <dbReference type="ARBA" id="ARBA00023242"/>
    </source>
</evidence>
<dbReference type="Pfam" id="PF00907">
    <property type="entry name" value="T-box"/>
    <property type="match status" value="1"/>
</dbReference>
<evidence type="ECO:0000256" key="1">
    <source>
        <dbReference type="ARBA" id="ARBA00004123"/>
    </source>
</evidence>
<evidence type="ECO:0000256" key="6">
    <source>
        <dbReference type="PROSITE-ProRule" id="PRU00201"/>
    </source>
</evidence>
<dbReference type="SMART" id="SM00425">
    <property type="entry name" value="TBOX"/>
    <property type="match status" value="1"/>
</dbReference>
<organism evidence="8">
    <name type="scientific">Magallana gigas</name>
    <name type="common">Pacific oyster</name>
    <name type="synonym">Crassostrea gigas</name>
    <dbReference type="NCBI Taxonomy" id="29159"/>
    <lineage>
        <taxon>Eukaryota</taxon>
        <taxon>Metazoa</taxon>
        <taxon>Spiralia</taxon>
        <taxon>Lophotrochozoa</taxon>
        <taxon>Mollusca</taxon>
        <taxon>Bivalvia</taxon>
        <taxon>Autobranchia</taxon>
        <taxon>Pteriomorphia</taxon>
        <taxon>Ostreida</taxon>
        <taxon>Ostreoidea</taxon>
        <taxon>Ostreidae</taxon>
        <taxon>Magallana</taxon>
    </lineage>
</organism>
<evidence type="ECO:0000256" key="7">
    <source>
        <dbReference type="SAM" id="MobiDB-lite"/>
    </source>
</evidence>
<dbReference type="EMBL" id="JH817473">
    <property type="protein sequence ID" value="EKC38902.1"/>
    <property type="molecule type" value="Genomic_DNA"/>
</dbReference>
<comment type="subcellular location">
    <subcellularLocation>
        <location evidence="1 6">Nucleus</location>
    </subcellularLocation>
</comment>
<dbReference type="CDD" id="cd00182">
    <property type="entry name" value="T-box"/>
    <property type="match status" value="1"/>
</dbReference>
<dbReference type="InterPro" id="IPR018186">
    <property type="entry name" value="TF_T-box_CS"/>
</dbReference>
<dbReference type="KEGG" id="crg:105339321"/>
<dbReference type="GO" id="GO:0005634">
    <property type="term" value="C:nucleus"/>
    <property type="evidence" value="ECO:0007669"/>
    <property type="project" value="UniProtKB-SubCell"/>
</dbReference>
<keyword evidence="4" id="KW-0804">Transcription</keyword>
<dbReference type="InterPro" id="IPR036960">
    <property type="entry name" value="T-box_sf"/>
</dbReference>
<proteinExistence type="predicted"/>
<dbReference type="OrthoDB" id="7442607at2759"/>
<dbReference type="InterPro" id="IPR046360">
    <property type="entry name" value="T-box_DNA-bd"/>
</dbReference>
<dbReference type="GO" id="GO:0000978">
    <property type="term" value="F:RNA polymerase II cis-regulatory region sequence-specific DNA binding"/>
    <property type="evidence" value="ECO:0007669"/>
    <property type="project" value="InterPro"/>
</dbReference>
<dbReference type="InterPro" id="IPR001699">
    <property type="entry name" value="TF_T-box"/>
</dbReference>
<dbReference type="PANTHER" id="PTHR11267">
    <property type="entry name" value="T-BOX PROTEIN-RELATED"/>
    <property type="match status" value="1"/>
</dbReference>
<feature type="region of interest" description="Disordered" evidence="7">
    <location>
        <begin position="155"/>
        <end position="183"/>
    </location>
</feature>
<evidence type="ECO:0000256" key="3">
    <source>
        <dbReference type="ARBA" id="ARBA00023125"/>
    </source>
</evidence>
<dbReference type="GO" id="GO:0000785">
    <property type="term" value="C:chromatin"/>
    <property type="evidence" value="ECO:0007669"/>
    <property type="project" value="TreeGrafter"/>
</dbReference>
<sequence>MARDRFAAMEEPLDLTTKKVIPEIPFDNAQYFPPSRQREEYHPECPRLQSPGEDAVRGADHGEVVLTGARPSFEDAGNPRCRYFETTYHKDSVDLVNTSLRTAPGLDYPSHIGIPREEDRTQTTQQCVIKSPLYRNPRSAESPQRELLRLQGEATKNGGRHTPTQGEWAPDQQLPPRIDTPGNLSYEQEGLRVSVLDAHLWMAFNEIQTEMIINRGGRRMFPYLYISVSGLDPEGIYDVLLDILPADKRRFKFFNDSWMPVGVAEPQQENAPYVHPESPSPGSLWMARKISFARVKLTNSLESNAENVFLHSMHKYVIRITLQKRNKVTAEVEKFTRFLLQETNFIAVTAYQNSKITHLKILNNPFAKAFRGDKPRYKRQRRRHLDGKESKTDQIFSTGTDGDIASDERSKGISDSHLIFPWTSPSIVVHPNEDEIQMKGDFVTESDRESAVKKVSLSPYLLSAYRYNAGIYASLVAYHARLSELNSASDT</sequence>
<feature type="compositionally biased region" description="Basic residues" evidence="7">
    <location>
        <begin position="376"/>
        <end position="385"/>
    </location>
</feature>
<dbReference type="AlphaFoldDB" id="K1QPM6"/>
<keyword evidence="3 6" id="KW-0238">DNA-binding</keyword>
<reference evidence="8" key="1">
    <citation type="journal article" date="2012" name="Nature">
        <title>The oyster genome reveals stress adaptation and complexity of shell formation.</title>
        <authorList>
            <person name="Zhang G."/>
            <person name="Fang X."/>
            <person name="Guo X."/>
            <person name="Li L."/>
            <person name="Luo R."/>
            <person name="Xu F."/>
            <person name="Yang P."/>
            <person name="Zhang L."/>
            <person name="Wang X."/>
            <person name="Qi H."/>
            <person name="Xiong Z."/>
            <person name="Que H."/>
            <person name="Xie Y."/>
            <person name="Holland P.W."/>
            <person name="Paps J."/>
            <person name="Zhu Y."/>
            <person name="Wu F."/>
            <person name="Chen Y."/>
            <person name="Wang J."/>
            <person name="Peng C."/>
            <person name="Meng J."/>
            <person name="Yang L."/>
            <person name="Liu J."/>
            <person name="Wen B."/>
            <person name="Zhang N."/>
            <person name="Huang Z."/>
            <person name="Zhu Q."/>
            <person name="Feng Y."/>
            <person name="Mount A."/>
            <person name="Hedgecock D."/>
            <person name="Xu Z."/>
            <person name="Liu Y."/>
            <person name="Domazet-Loso T."/>
            <person name="Du Y."/>
            <person name="Sun X."/>
            <person name="Zhang S."/>
            <person name="Liu B."/>
            <person name="Cheng P."/>
            <person name="Jiang X."/>
            <person name="Li J."/>
            <person name="Fan D."/>
            <person name="Wang W."/>
            <person name="Fu W."/>
            <person name="Wang T."/>
            <person name="Wang B."/>
            <person name="Zhang J."/>
            <person name="Peng Z."/>
            <person name="Li Y."/>
            <person name="Li N."/>
            <person name="Wang J."/>
            <person name="Chen M."/>
            <person name="He Y."/>
            <person name="Tan F."/>
            <person name="Song X."/>
            <person name="Zheng Q."/>
            <person name="Huang R."/>
            <person name="Yang H."/>
            <person name="Du X."/>
            <person name="Chen L."/>
            <person name="Yang M."/>
            <person name="Gaffney P.M."/>
            <person name="Wang S."/>
            <person name="Luo L."/>
            <person name="She Z."/>
            <person name="Ming Y."/>
            <person name="Huang W."/>
            <person name="Zhang S."/>
            <person name="Huang B."/>
            <person name="Zhang Y."/>
            <person name="Qu T."/>
            <person name="Ni P."/>
            <person name="Miao G."/>
            <person name="Wang J."/>
            <person name="Wang Q."/>
            <person name="Steinberg C.E."/>
            <person name="Wang H."/>
            <person name="Li N."/>
            <person name="Qian L."/>
            <person name="Zhang G."/>
            <person name="Li Y."/>
            <person name="Yang H."/>
            <person name="Liu X."/>
            <person name="Wang J."/>
            <person name="Yin Y."/>
            <person name="Wang J."/>
        </authorList>
    </citation>
    <scope>NUCLEOTIDE SEQUENCE [LARGE SCALE GENOMIC DNA]</scope>
    <source>
        <strain evidence="8">05x7-T-G4-1.051#20</strain>
    </source>
</reference>
<dbReference type="GO" id="GO:0001708">
    <property type="term" value="P:cell fate specification"/>
    <property type="evidence" value="ECO:0007669"/>
    <property type="project" value="TreeGrafter"/>
</dbReference>
<evidence type="ECO:0000313" key="8">
    <source>
        <dbReference type="EMBL" id="EKC38902.1"/>
    </source>
</evidence>
<dbReference type="PROSITE" id="PS50252">
    <property type="entry name" value="TBOX_3"/>
    <property type="match status" value="1"/>
</dbReference>
<dbReference type="HOGENOM" id="CLU_555820_0_0_1"/>
<gene>
    <name evidence="8" type="ORF">CGI_10019139</name>
</gene>
<feature type="region of interest" description="Disordered" evidence="7">
    <location>
        <begin position="26"/>
        <end position="57"/>
    </location>
</feature>
<name>K1QPM6_MAGGI</name>
<dbReference type="SUPFAM" id="SSF49417">
    <property type="entry name" value="p53-like transcription factors"/>
    <property type="match status" value="1"/>
</dbReference>
<keyword evidence="5 6" id="KW-0539">Nucleus</keyword>
<dbReference type="PANTHER" id="PTHR11267:SF204">
    <property type="entry name" value="SPADETAIL"/>
    <property type="match status" value="1"/>
</dbReference>
<comment type="caution">
    <text evidence="6">Lacks conserved residue(s) required for the propagation of feature annotation.</text>
</comment>
<dbReference type="GO" id="GO:0045893">
    <property type="term" value="P:positive regulation of DNA-templated transcription"/>
    <property type="evidence" value="ECO:0007669"/>
    <property type="project" value="InterPro"/>
</dbReference>
<protein>
    <submittedName>
        <fullName evidence="8">T-box transcription factor TBX6</fullName>
    </submittedName>
</protein>
<evidence type="ECO:0000256" key="4">
    <source>
        <dbReference type="ARBA" id="ARBA00023163"/>
    </source>
</evidence>
<dbReference type="GO" id="GO:0000981">
    <property type="term" value="F:DNA-binding transcription factor activity, RNA polymerase II-specific"/>
    <property type="evidence" value="ECO:0007669"/>
    <property type="project" value="TreeGrafter"/>
</dbReference>
<feature type="region of interest" description="Disordered" evidence="7">
    <location>
        <begin position="374"/>
        <end position="407"/>
    </location>
</feature>